<accession>A0A8C3ZWG5</accession>
<dbReference type="InterPro" id="IPR039283">
    <property type="entry name" value="MOSPD1/3"/>
</dbReference>
<comment type="subcellular location">
    <subcellularLocation>
        <location evidence="1">Membrane</location>
        <topology evidence="1">Multi-pass membrane protein</topology>
    </subcellularLocation>
</comment>
<keyword evidence="10" id="KW-1185">Reference proteome</keyword>
<dbReference type="Ensembl" id="ENSDCDT00010026720.1">
    <property type="protein sequence ID" value="ENSDCDP00010022402.1"/>
    <property type="gene ID" value="ENSDCDG00010013171.1"/>
</dbReference>
<dbReference type="SUPFAM" id="SSF49354">
    <property type="entry name" value="PapD-like"/>
    <property type="match status" value="1"/>
</dbReference>
<feature type="transmembrane region" description="Helical" evidence="6">
    <location>
        <begin position="187"/>
        <end position="209"/>
    </location>
</feature>
<evidence type="ECO:0000256" key="5">
    <source>
        <dbReference type="SAM" id="MobiDB-lite"/>
    </source>
</evidence>
<proteinExistence type="predicted"/>
<feature type="region of interest" description="Disordered" evidence="5">
    <location>
        <begin position="120"/>
        <end position="148"/>
    </location>
</feature>
<dbReference type="PANTHER" id="PTHR34441">
    <property type="entry name" value="MOTILE SPERM DOMAIN-CONTAINING PROTEIN 1"/>
    <property type="match status" value="1"/>
</dbReference>
<dbReference type="InterPro" id="IPR013783">
    <property type="entry name" value="Ig-like_fold"/>
</dbReference>
<gene>
    <name evidence="9" type="primary">LOC114776082</name>
    <name evidence="8" type="synonym">LOC114775929</name>
</gene>
<evidence type="ECO:0000313" key="8">
    <source>
        <dbReference type="Ensembl" id="ENSDCDP00010022402.1"/>
    </source>
</evidence>
<protein>
    <recommendedName>
        <fullName evidence="7">MSP domain-containing protein</fullName>
    </recommendedName>
</protein>
<evidence type="ECO:0000313" key="9">
    <source>
        <dbReference type="Ensembl" id="ENSDCDP00010026102.1"/>
    </source>
</evidence>
<evidence type="ECO:0000313" key="10">
    <source>
        <dbReference type="Proteomes" id="UP000694580"/>
    </source>
</evidence>
<feature type="transmembrane region" description="Helical" evidence="6">
    <location>
        <begin position="154"/>
        <end position="175"/>
    </location>
</feature>
<evidence type="ECO:0000256" key="2">
    <source>
        <dbReference type="ARBA" id="ARBA00022692"/>
    </source>
</evidence>
<dbReference type="GeneTree" id="ENSGT00940000155266"/>
<organism evidence="9 10">
    <name type="scientific">Denticeps clupeoides</name>
    <name type="common">denticle herring</name>
    <dbReference type="NCBI Taxonomy" id="299321"/>
    <lineage>
        <taxon>Eukaryota</taxon>
        <taxon>Metazoa</taxon>
        <taxon>Chordata</taxon>
        <taxon>Craniata</taxon>
        <taxon>Vertebrata</taxon>
        <taxon>Euteleostomi</taxon>
        <taxon>Actinopterygii</taxon>
        <taxon>Neopterygii</taxon>
        <taxon>Teleostei</taxon>
        <taxon>Clupei</taxon>
        <taxon>Clupeiformes</taxon>
        <taxon>Denticipitoidei</taxon>
        <taxon>Denticipitidae</taxon>
        <taxon>Denticeps</taxon>
    </lineage>
</organism>
<dbReference type="GO" id="GO:0005737">
    <property type="term" value="C:cytoplasm"/>
    <property type="evidence" value="ECO:0007669"/>
    <property type="project" value="TreeGrafter"/>
</dbReference>
<keyword evidence="4 6" id="KW-0472">Membrane</keyword>
<dbReference type="Pfam" id="PF00635">
    <property type="entry name" value="Motile_Sperm"/>
    <property type="match status" value="1"/>
</dbReference>
<dbReference type="AlphaFoldDB" id="A0A8C3ZWG5"/>
<reference evidence="9" key="1">
    <citation type="submission" date="2025-05" db="UniProtKB">
        <authorList>
            <consortium name="Ensembl"/>
        </authorList>
    </citation>
    <scope>IDENTIFICATION</scope>
</reference>
<evidence type="ECO:0000256" key="4">
    <source>
        <dbReference type="ARBA" id="ARBA00023136"/>
    </source>
</evidence>
<name>A0A8C3ZWG5_9TELE</name>
<sequence>MRRPVRGGEGSPLSPRGPSLPVFVFPADLLFYSGQCRRVLTLYNPYSFPMGFKMLCTAPSLYTVLEAEGRVRARSCVDIVVRHQDVSARNWGRKDRFRLDVWGGGRTGSRLVWAELKRQHQTPGEAGGRPPSVAAPTHHRPPGGERPRPRSGNLLQFLVYAVAGLVCVAVLMLPLEDEPSPVVPSHVHVTASQKLACAYVLGLLTMVFLR</sequence>
<dbReference type="InterPro" id="IPR008962">
    <property type="entry name" value="PapD-like_sf"/>
</dbReference>
<evidence type="ECO:0000256" key="6">
    <source>
        <dbReference type="SAM" id="Phobius"/>
    </source>
</evidence>
<dbReference type="InterPro" id="IPR000535">
    <property type="entry name" value="MSP_dom"/>
</dbReference>
<evidence type="ECO:0000256" key="3">
    <source>
        <dbReference type="ARBA" id="ARBA00022989"/>
    </source>
</evidence>
<dbReference type="PANTHER" id="PTHR34441:SF4">
    <property type="entry name" value="MOTILE SPERM DOMAIN-CONTAINING PROTEIN 3"/>
    <property type="match status" value="1"/>
</dbReference>
<evidence type="ECO:0000259" key="7">
    <source>
        <dbReference type="Pfam" id="PF00635"/>
    </source>
</evidence>
<dbReference type="Proteomes" id="UP000694580">
    <property type="component" value="Unplaced"/>
</dbReference>
<dbReference type="Ensembl" id="ENSDCDT00010032255.1">
    <property type="protein sequence ID" value="ENSDCDP00010026102.1"/>
    <property type="gene ID" value="ENSDCDG00010016486.1"/>
</dbReference>
<keyword evidence="3 6" id="KW-1133">Transmembrane helix</keyword>
<feature type="domain" description="MSP" evidence="7">
    <location>
        <begin position="22"/>
        <end position="100"/>
    </location>
</feature>
<keyword evidence="2 6" id="KW-0812">Transmembrane</keyword>
<evidence type="ECO:0000256" key="1">
    <source>
        <dbReference type="ARBA" id="ARBA00004141"/>
    </source>
</evidence>
<dbReference type="Gene3D" id="2.60.40.10">
    <property type="entry name" value="Immunoglobulins"/>
    <property type="match status" value="1"/>
</dbReference>
<dbReference type="GO" id="GO:0016020">
    <property type="term" value="C:membrane"/>
    <property type="evidence" value="ECO:0007669"/>
    <property type="project" value="UniProtKB-SubCell"/>
</dbReference>